<protein>
    <submittedName>
        <fullName evidence="3">Uncharacterized protein</fullName>
    </submittedName>
</protein>
<proteinExistence type="predicted"/>
<evidence type="ECO:0000313" key="4">
    <source>
        <dbReference type="Proteomes" id="UP000019243"/>
    </source>
</evidence>
<dbReference type="AlphaFoldDB" id="W7CR48"/>
<dbReference type="RefSeq" id="WP_035314556.1">
    <property type="nucleotide sequence ID" value="NZ_AODH01000026.1"/>
</dbReference>
<feature type="domain" description="WxL Interacting Protein host binding" evidence="2">
    <location>
        <begin position="82"/>
        <end position="216"/>
    </location>
</feature>
<gene>
    <name evidence="3" type="ORF">BCAMP_06930</name>
</gene>
<dbReference type="Proteomes" id="UP000019243">
    <property type="component" value="Unassembled WGS sequence"/>
</dbReference>
<accession>W7CR48</accession>
<dbReference type="InterPro" id="IPR010317">
    <property type="entry name" value="WxLIP_PGBD"/>
</dbReference>
<dbReference type="EMBL" id="AODH01000026">
    <property type="protein sequence ID" value="EUJ39537.1"/>
    <property type="molecule type" value="Genomic_DNA"/>
</dbReference>
<reference evidence="3 4" key="1">
    <citation type="submission" date="2012-12" db="EMBL/GenBank/DDBJ databases">
        <title>Novel taxa of Listeriaceae from agricultural environments in the United States.</title>
        <authorList>
            <person name="den Bakker H.C."/>
            <person name="Allred A."/>
            <person name="Warchocki S."/>
            <person name="Wright E.M."/>
            <person name="Burrell A."/>
            <person name="Nightingale K.K."/>
            <person name="Kephart D."/>
            <person name="Wiedmann M."/>
        </authorList>
    </citation>
    <scope>NUCLEOTIDE SEQUENCE [LARGE SCALE GENOMIC DNA]</scope>
    <source>
        <strain evidence="3 4">FSL F6-1037</strain>
    </source>
</reference>
<dbReference type="InterPro" id="IPR021759">
    <property type="entry name" value="WxLIP_HBD"/>
</dbReference>
<dbReference type="Pfam" id="PF06030">
    <property type="entry name" value="WxLIP_PGBD"/>
    <property type="match status" value="1"/>
</dbReference>
<comment type="caution">
    <text evidence="3">The sequence shown here is derived from an EMBL/GenBank/DDBJ whole genome shotgun (WGS) entry which is preliminary data.</text>
</comment>
<feature type="domain" description="WxL Interacting Protein peptidoglycan binding" evidence="1">
    <location>
        <begin position="3"/>
        <end position="75"/>
    </location>
</feature>
<dbReference type="Pfam" id="PF11797">
    <property type="entry name" value="WxLIP_HBD"/>
    <property type="match status" value="1"/>
</dbReference>
<sequence length="258" mass="29023">MQLNSVVVAGVTNSNGIIDYKNKVEQKKQKDTFTNIATADEAGSIAAQSEKTLNVEVKIPMSGIDGLMLGGIKIEQVSAAKSESNIQNKYSYIIPIKLQTKTDQQQAKLNLKKVTISQTGLRNRLVTVLENPKGAILRNIEMSLQVQKDKTDTTYYENKKNNLKFAPKSTADLQWALDKPFEVGTYQVTLKVIADGFEKTWTEALTIDKEEADTLNATSVDEKEKKHEFTENVYLVGHYCSLNFNDHYYFIEKKQTAK</sequence>
<evidence type="ECO:0000259" key="1">
    <source>
        <dbReference type="Pfam" id="PF06030"/>
    </source>
</evidence>
<dbReference type="STRING" id="1265861.BCAMP_06930"/>
<evidence type="ECO:0000313" key="3">
    <source>
        <dbReference type="EMBL" id="EUJ39537.1"/>
    </source>
</evidence>
<name>W7CR48_9LIST</name>
<keyword evidence="4" id="KW-1185">Reference proteome</keyword>
<dbReference type="OrthoDB" id="2974554at2"/>
<organism evidence="3 4">
    <name type="scientific">Brochothrix campestris FSL F6-1037</name>
    <dbReference type="NCBI Taxonomy" id="1265861"/>
    <lineage>
        <taxon>Bacteria</taxon>
        <taxon>Bacillati</taxon>
        <taxon>Bacillota</taxon>
        <taxon>Bacilli</taxon>
        <taxon>Bacillales</taxon>
        <taxon>Listeriaceae</taxon>
        <taxon>Brochothrix</taxon>
    </lineage>
</organism>
<evidence type="ECO:0000259" key="2">
    <source>
        <dbReference type="Pfam" id="PF11797"/>
    </source>
</evidence>